<dbReference type="EMBL" id="LCTW02000215">
    <property type="protein sequence ID" value="KXX76354.1"/>
    <property type="molecule type" value="Genomic_DNA"/>
</dbReference>
<evidence type="ECO:0000259" key="8">
    <source>
        <dbReference type="PROSITE" id="PS50235"/>
    </source>
</evidence>
<dbReference type="InterPro" id="IPR028889">
    <property type="entry name" value="USP"/>
</dbReference>
<evidence type="ECO:0000256" key="5">
    <source>
        <dbReference type="ARBA" id="ARBA00022801"/>
    </source>
</evidence>
<reference evidence="9 10" key="1">
    <citation type="journal article" date="2016" name="Genome Announc.">
        <title>Genome Sequence of Madurella mycetomatis mm55, Isolated from a Human Mycetoma Case in Sudan.</title>
        <authorList>
            <person name="Smit S."/>
            <person name="Derks M.F."/>
            <person name="Bervoets S."/>
            <person name="Fahal A."/>
            <person name="van Leeuwen W."/>
            <person name="van Belkum A."/>
            <person name="van de Sande W.W."/>
        </authorList>
    </citation>
    <scope>NUCLEOTIDE SEQUENCE [LARGE SCALE GENOMIC DNA]</scope>
    <source>
        <strain evidence="10">mm55</strain>
    </source>
</reference>
<dbReference type="GO" id="GO:0004843">
    <property type="term" value="F:cysteine-type deubiquitinase activity"/>
    <property type="evidence" value="ECO:0007669"/>
    <property type="project" value="UniProtKB-EC"/>
</dbReference>
<keyword evidence="10" id="KW-1185">Reference proteome</keyword>
<dbReference type="InterPro" id="IPR025305">
    <property type="entry name" value="UCH_repeat_domain"/>
</dbReference>
<dbReference type="OrthoDB" id="2420415at2759"/>
<dbReference type="STRING" id="100816.A0A175VZZ5"/>
<dbReference type="GO" id="GO:0016579">
    <property type="term" value="P:protein deubiquitination"/>
    <property type="evidence" value="ECO:0007669"/>
    <property type="project" value="InterPro"/>
</dbReference>
<name>A0A175VZZ5_9PEZI</name>
<dbReference type="SUPFAM" id="SSF143503">
    <property type="entry name" value="PUG domain-like"/>
    <property type="match status" value="1"/>
</dbReference>
<dbReference type="GO" id="GO:0061136">
    <property type="term" value="P:regulation of proteasomal protein catabolic process"/>
    <property type="evidence" value="ECO:0007669"/>
    <property type="project" value="TreeGrafter"/>
</dbReference>
<dbReference type="PROSITE" id="PS50235">
    <property type="entry name" value="USP_3"/>
    <property type="match status" value="1"/>
</dbReference>
<evidence type="ECO:0000256" key="2">
    <source>
        <dbReference type="ARBA" id="ARBA00012759"/>
    </source>
</evidence>
<evidence type="ECO:0000256" key="4">
    <source>
        <dbReference type="ARBA" id="ARBA00022786"/>
    </source>
</evidence>
<evidence type="ECO:0000313" key="9">
    <source>
        <dbReference type="EMBL" id="KXX76354.1"/>
    </source>
</evidence>
<dbReference type="InterPro" id="IPR036339">
    <property type="entry name" value="PUB-like_dom_sf"/>
</dbReference>
<evidence type="ECO:0000256" key="3">
    <source>
        <dbReference type="ARBA" id="ARBA00022670"/>
    </source>
</evidence>
<feature type="compositionally biased region" description="Polar residues" evidence="7">
    <location>
        <begin position="978"/>
        <end position="987"/>
    </location>
</feature>
<feature type="region of interest" description="Disordered" evidence="7">
    <location>
        <begin position="968"/>
        <end position="988"/>
    </location>
</feature>
<dbReference type="Proteomes" id="UP000078237">
    <property type="component" value="Unassembled WGS sequence"/>
</dbReference>
<dbReference type="Gene3D" id="3.90.70.10">
    <property type="entry name" value="Cysteine proteinases"/>
    <property type="match status" value="2"/>
</dbReference>
<feature type="region of interest" description="Disordered" evidence="7">
    <location>
        <begin position="683"/>
        <end position="707"/>
    </location>
</feature>
<dbReference type="PANTHER" id="PTHR43982">
    <property type="entry name" value="UBIQUITIN CARBOXYL-TERMINAL HYDROLASE"/>
    <property type="match status" value="1"/>
</dbReference>
<feature type="region of interest" description="Disordered" evidence="7">
    <location>
        <begin position="748"/>
        <end position="780"/>
    </location>
</feature>
<evidence type="ECO:0000313" key="10">
    <source>
        <dbReference type="Proteomes" id="UP000078237"/>
    </source>
</evidence>
<dbReference type="InterPro" id="IPR038765">
    <property type="entry name" value="Papain-like_cys_pep_sf"/>
</dbReference>
<feature type="region of interest" description="Disordered" evidence="7">
    <location>
        <begin position="529"/>
        <end position="555"/>
    </location>
</feature>
<dbReference type="EC" id="3.4.19.12" evidence="2"/>
<comment type="catalytic activity">
    <reaction evidence="1">
        <text>Thiol-dependent hydrolysis of ester, thioester, amide, peptide and isopeptide bonds formed by the C-terminal Gly of ubiquitin (a 76-residue protein attached to proteins as an intracellular targeting signal).</text>
        <dbReference type="EC" id="3.4.19.12"/>
    </reaction>
</comment>
<gene>
    <name evidence="9" type="ORF">MMYC01_206183</name>
</gene>
<protein>
    <recommendedName>
        <fullName evidence="2">ubiquitinyl hydrolase 1</fullName>
        <ecNumber evidence="2">3.4.19.12</ecNumber>
    </recommendedName>
</protein>
<sequence>MVDWFAGILQQNGQPIECPALRAFPPFSNAGHEHDLVIIWSQSYDEAHDPEALGRVLLSCMCKYCRYHFVFKVTPGSPGGYEDNTAHLQHHLLEHRPEWYDIDAARADRDESTKFCPLRGRVGYVCSLCNMAIELEITFPRLKPEWIRMIMDQARIKESLRTAKEEDPERYKDTTPEKEKHYLTTALSTLNQYLKNILDDDGTGSQKRISCRNKTFLIQFGPACNDIFRYLGFGQEYDGNTCDMYWVPPRLSHQEGKTPLGSPRAFYEDVRSEVQSVLDDKPPMDGPPVVRPISARDQLEKALGCGKISCPVSALPVDNNEWQHFYTLGAPVNANDAMLKFAYMRQTETDPEHVSVYLGALGSLAGRRGEELQMFVFNEQSRLEEKQKKPSTSASGADPIERAYAHFGLSRNRREPPSFFIGVYKNYREQSPAQKADHRRALALIALDQESTVIRDEVYNKAMELSEACDYLGVQPEWPLDNIGAAAQSVASEMDEDLVLLALRAIAASRPPDDPNLVAFHQIVAELESNRNPSSARPSDPLGSSGKDAGVTGGHGRAVDMDLPVGLANLRNTCYLNSILQYFYSVNAVRDLASKSDLPVLEPTEENLRNLLHRSASDGKSVSQSGLETGRAFVGHEFTRELSTLFKELNASETSSISPRQRLANAALLRPEKLRPLSADAKFEAGPSSMTDAPPLPPRSGETSGAKASFAPMVEVEQSDTASADSSQTLVNQLDGEASSVVTNVGRSVDKGNAGAADNHGEQTPVNGAGNRTEDGAPKTSKLTVEELAAELDKPNVGSDQMDVDEVMGNAIDHLRAAFKITRIGRSEGVPDPIEQAFFSTFIDNRKKIGETAWNRTRRLDRWVTAYPAQSGTRDLYDALTNSFDLEPLPGSLLSFTTIEKPAPHFHICIQRSDGVRKNANPIVIPETLYLDRFMDSPDPKSPLFKARKRSWDIKTRLNELTRTATNDLRGTPKADAQVSSMSNTPDNFADEEIDGFLVIGRLDTSVTKPSSAAGTSNSELNDDGINLDPAIEKLLEKYEVVKPEAPEADPRTESQSTVHGSVHEPPSDLDEFWNKFHAGEAIERDHLTAERNEIFGNSHKVAYRLHAVVCHAGTTASAGHYWVWIHDFERDVWRKYNDTTVSVHPAEFVFGELNTKGEPYYLAYVRADDVQNLVSIPRRPHQQAPPVPPRQESNEDIVMVDGGGAMAAAAHMEDEEMPPLVPDNSA</sequence>
<keyword evidence="4" id="KW-0833">Ubl conjugation pathway</keyword>
<dbReference type="PANTHER" id="PTHR43982:SF6">
    <property type="entry name" value="UBIQUITIN CARBOXYL-TERMINAL HYDROLASE 2-RELATED"/>
    <property type="match status" value="1"/>
</dbReference>
<dbReference type="VEuPathDB" id="FungiDB:MMYC01_206183"/>
<dbReference type="InterPro" id="IPR044635">
    <property type="entry name" value="UBP14-like"/>
</dbReference>
<evidence type="ECO:0000256" key="1">
    <source>
        <dbReference type="ARBA" id="ARBA00000707"/>
    </source>
</evidence>
<dbReference type="Pfam" id="PF13446">
    <property type="entry name" value="RPT"/>
    <property type="match status" value="1"/>
</dbReference>
<dbReference type="InterPro" id="IPR001394">
    <property type="entry name" value="Peptidase_C19_UCH"/>
</dbReference>
<evidence type="ECO:0000256" key="7">
    <source>
        <dbReference type="SAM" id="MobiDB-lite"/>
    </source>
</evidence>
<keyword evidence="5 9" id="KW-0378">Hydrolase</keyword>
<comment type="caution">
    <text evidence="9">The sequence shown here is derived from an EMBL/GenBank/DDBJ whole genome shotgun (WGS) entry which is preliminary data.</text>
</comment>
<evidence type="ECO:0000256" key="6">
    <source>
        <dbReference type="ARBA" id="ARBA00022807"/>
    </source>
</evidence>
<keyword evidence="3" id="KW-0645">Protease</keyword>
<dbReference type="InterPro" id="IPR018200">
    <property type="entry name" value="USP_CS"/>
</dbReference>
<dbReference type="SUPFAM" id="SSF54001">
    <property type="entry name" value="Cysteine proteinases"/>
    <property type="match status" value="1"/>
</dbReference>
<organism evidence="9 10">
    <name type="scientific">Madurella mycetomatis</name>
    <dbReference type="NCBI Taxonomy" id="100816"/>
    <lineage>
        <taxon>Eukaryota</taxon>
        <taxon>Fungi</taxon>
        <taxon>Dikarya</taxon>
        <taxon>Ascomycota</taxon>
        <taxon>Pezizomycotina</taxon>
        <taxon>Sordariomycetes</taxon>
        <taxon>Sordariomycetidae</taxon>
        <taxon>Sordariales</taxon>
        <taxon>Sordariales incertae sedis</taxon>
        <taxon>Madurella</taxon>
    </lineage>
</organism>
<keyword evidence="6" id="KW-0788">Thiol protease</keyword>
<feature type="region of interest" description="Disordered" evidence="7">
    <location>
        <begin position="1045"/>
        <end position="1066"/>
    </location>
</feature>
<dbReference type="GO" id="GO:0043161">
    <property type="term" value="P:proteasome-mediated ubiquitin-dependent protein catabolic process"/>
    <property type="evidence" value="ECO:0007669"/>
    <property type="project" value="InterPro"/>
</dbReference>
<dbReference type="AlphaFoldDB" id="A0A175VZZ5"/>
<feature type="domain" description="USP" evidence="8">
    <location>
        <begin position="565"/>
        <end position="1168"/>
    </location>
</feature>
<dbReference type="Pfam" id="PF00443">
    <property type="entry name" value="UCH"/>
    <property type="match status" value="1"/>
</dbReference>
<dbReference type="PROSITE" id="PS00973">
    <property type="entry name" value="USP_2"/>
    <property type="match status" value="1"/>
</dbReference>
<proteinExistence type="predicted"/>
<dbReference type="GO" id="GO:0070628">
    <property type="term" value="F:proteasome binding"/>
    <property type="evidence" value="ECO:0007669"/>
    <property type="project" value="TreeGrafter"/>
</dbReference>
<accession>A0A175VZZ5</accession>